<evidence type="ECO:0000313" key="2">
    <source>
        <dbReference type="Proteomes" id="UP000186601"/>
    </source>
</evidence>
<comment type="caution">
    <text evidence="1">The sequence shown here is derived from an EMBL/GenBank/DDBJ whole genome shotgun (WGS) entry which is preliminary data.</text>
</comment>
<dbReference type="Proteomes" id="UP000186601">
    <property type="component" value="Unassembled WGS sequence"/>
</dbReference>
<gene>
    <name evidence="1" type="ORF">PHLCEN_2v10176</name>
</gene>
<dbReference type="AlphaFoldDB" id="A0A2R6NNM6"/>
<reference evidence="1 2" key="1">
    <citation type="submission" date="2018-02" db="EMBL/GenBank/DDBJ databases">
        <title>Genome sequence of the basidiomycete white-rot fungus Phlebia centrifuga.</title>
        <authorList>
            <person name="Granchi Z."/>
            <person name="Peng M."/>
            <person name="de Vries R.P."/>
            <person name="Hilden K."/>
            <person name="Makela M.R."/>
            <person name="Grigoriev I."/>
            <person name="Riley R."/>
        </authorList>
    </citation>
    <scope>NUCLEOTIDE SEQUENCE [LARGE SCALE GENOMIC DNA]</scope>
    <source>
        <strain evidence="1 2">FBCC195</strain>
    </source>
</reference>
<proteinExistence type="predicted"/>
<accession>A0A2R6NNM6</accession>
<keyword evidence="2" id="KW-1185">Reference proteome</keyword>
<sequence>MSAVPLVIPFDVWLVETLADHVETTNLSRSNQASLGSAFMNYILGTKRRRNAIQQKGRIAVIKRDRE</sequence>
<dbReference type="EMBL" id="MLYV02001032">
    <property type="protein sequence ID" value="PSR74037.1"/>
    <property type="molecule type" value="Genomic_DNA"/>
</dbReference>
<protein>
    <submittedName>
        <fullName evidence="1">Uncharacterized protein</fullName>
    </submittedName>
</protein>
<name>A0A2R6NNM6_9APHY</name>
<organism evidence="1 2">
    <name type="scientific">Hermanssonia centrifuga</name>
    <dbReference type="NCBI Taxonomy" id="98765"/>
    <lineage>
        <taxon>Eukaryota</taxon>
        <taxon>Fungi</taxon>
        <taxon>Dikarya</taxon>
        <taxon>Basidiomycota</taxon>
        <taxon>Agaricomycotina</taxon>
        <taxon>Agaricomycetes</taxon>
        <taxon>Polyporales</taxon>
        <taxon>Meruliaceae</taxon>
        <taxon>Hermanssonia</taxon>
    </lineage>
</organism>
<evidence type="ECO:0000313" key="1">
    <source>
        <dbReference type="EMBL" id="PSR74037.1"/>
    </source>
</evidence>